<dbReference type="InterPro" id="IPR036412">
    <property type="entry name" value="HAD-like_sf"/>
</dbReference>
<comment type="cofactor">
    <cofactor evidence="1">
        <name>Mg(2+)</name>
        <dbReference type="ChEBI" id="CHEBI:18420"/>
    </cofactor>
</comment>
<dbReference type="EMBL" id="JAUSRV010000020">
    <property type="protein sequence ID" value="MDP9974884.1"/>
    <property type="molecule type" value="Genomic_DNA"/>
</dbReference>
<dbReference type="InterPro" id="IPR023214">
    <property type="entry name" value="HAD_sf"/>
</dbReference>
<evidence type="ECO:0000256" key="4">
    <source>
        <dbReference type="ARBA" id="ARBA00022842"/>
    </source>
</evidence>
<accession>A0AAW8ERR1</accession>
<dbReference type="SUPFAM" id="SSF56784">
    <property type="entry name" value="HAD-like"/>
    <property type="match status" value="1"/>
</dbReference>
<evidence type="ECO:0000256" key="3">
    <source>
        <dbReference type="ARBA" id="ARBA00022723"/>
    </source>
</evidence>
<keyword evidence="4" id="KW-0460">Magnesium</keyword>
<evidence type="ECO:0000256" key="2">
    <source>
        <dbReference type="ARBA" id="ARBA00006171"/>
    </source>
</evidence>
<dbReference type="NCBIfam" id="TIGR01509">
    <property type="entry name" value="HAD-SF-IA-v3"/>
    <property type="match status" value="1"/>
</dbReference>
<comment type="similarity">
    <text evidence="2">Belongs to the HAD-like hydrolase superfamily. CbbY/CbbZ/Gph/YieH family.</text>
</comment>
<dbReference type="AlphaFoldDB" id="A0AAW8ERR1"/>
<dbReference type="Gene3D" id="1.10.150.240">
    <property type="entry name" value="Putative phosphatase, domain 2"/>
    <property type="match status" value="1"/>
</dbReference>
<sequence length="221" mass="23633">MLGIPSDCDGVVVDSKVTADAILVDVLQTTFDRTDLGALTQDMFGRRLVDIIQLMEERAGKVLSPAERIALQQQIDAEVAERAPAVPETTEIYRSLGLPVAVVSNSAFPRLRRSVERTGLLPLTGAQLYSAEDVGRPKPAPDAYLHAAHQLGLDPRHCLVIEDSLTGLRAARAAGIRVLGFLGGSHIGAAYAARLMEAGAMDVFADMRELPDLIAIAEQAP</sequence>
<keyword evidence="3" id="KW-0479">Metal-binding</keyword>
<dbReference type="SFLD" id="SFLDS00003">
    <property type="entry name" value="Haloacid_Dehalogenase"/>
    <property type="match status" value="1"/>
</dbReference>
<dbReference type="SFLD" id="SFLDG01129">
    <property type="entry name" value="C1.5:_HAD__Beta-PGM__Phosphata"/>
    <property type="match status" value="1"/>
</dbReference>
<reference evidence="5" key="1">
    <citation type="submission" date="2023-07" db="EMBL/GenBank/DDBJ databases">
        <title>Sorghum-associated microbial communities from plants grown in Nebraska, USA.</title>
        <authorList>
            <person name="Schachtman D."/>
        </authorList>
    </citation>
    <scope>NUCLEOTIDE SEQUENCE</scope>
    <source>
        <strain evidence="5">DS3315</strain>
    </source>
</reference>
<proteinExistence type="inferred from homology"/>
<dbReference type="GO" id="GO:0046872">
    <property type="term" value="F:metal ion binding"/>
    <property type="evidence" value="ECO:0007669"/>
    <property type="project" value="UniProtKB-KW"/>
</dbReference>
<dbReference type="Proteomes" id="UP001224845">
    <property type="component" value="Unassembled WGS sequence"/>
</dbReference>
<protein>
    <submittedName>
        <fullName evidence="5">HAD superfamily hydrolase (TIGR01509 family)</fullName>
    </submittedName>
</protein>
<dbReference type="InterPro" id="IPR006439">
    <property type="entry name" value="HAD-SF_hydro_IA"/>
</dbReference>
<name>A0AAW8ERR1_VARPD</name>
<dbReference type="InterPro" id="IPR023198">
    <property type="entry name" value="PGP-like_dom2"/>
</dbReference>
<dbReference type="PANTHER" id="PTHR46193">
    <property type="entry name" value="6-PHOSPHOGLUCONATE PHOSPHATASE"/>
    <property type="match status" value="1"/>
</dbReference>
<comment type="caution">
    <text evidence="5">The sequence shown here is derived from an EMBL/GenBank/DDBJ whole genome shotgun (WGS) entry which is preliminary data.</text>
</comment>
<dbReference type="InterPro" id="IPR051600">
    <property type="entry name" value="Beta-PGM-like"/>
</dbReference>
<evidence type="ECO:0000313" key="6">
    <source>
        <dbReference type="Proteomes" id="UP001224845"/>
    </source>
</evidence>
<dbReference type="PANTHER" id="PTHR46193:SF10">
    <property type="entry name" value="6-PHOSPHOGLUCONATE PHOSPHATASE"/>
    <property type="match status" value="1"/>
</dbReference>
<dbReference type="GO" id="GO:0016787">
    <property type="term" value="F:hydrolase activity"/>
    <property type="evidence" value="ECO:0007669"/>
    <property type="project" value="UniProtKB-KW"/>
</dbReference>
<organism evidence="5 6">
    <name type="scientific">Variovorax paradoxus</name>
    <dbReference type="NCBI Taxonomy" id="34073"/>
    <lineage>
        <taxon>Bacteria</taxon>
        <taxon>Pseudomonadati</taxon>
        <taxon>Pseudomonadota</taxon>
        <taxon>Betaproteobacteria</taxon>
        <taxon>Burkholderiales</taxon>
        <taxon>Comamonadaceae</taxon>
        <taxon>Variovorax</taxon>
    </lineage>
</organism>
<evidence type="ECO:0000256" key="1">
    <source>
        <dbReference type="ARBA" id="ARBA00001946"/>
    </source>
</evidence>
<evidence type="ECO:0000313" key="5">
    <source>
        <dbReference type="EMBL" id="MDP9974884.1"/>
    </source>
</evidence>
<dbReference type="Gene3D" id="3.40.50.1000">
    <property type="entry name" value="HAD superfamily/HAD-like"/>
    <property type="match status" value="1"/>
</dbReference>
<dbReference type="RefSeq" id="WP_307596916.1">
    <property type="nucleotide sequence ID" value="NZ_JAUSRV010000020.1"/>
</dbReference>
<keyword evidence="5" id="KW-0378">Hydrolase</keyword>
<gene>
    <name evidence="5" type="ORF">J2W39_006168</name>
</gene>
<dbReference type="Pfam" id="PF00702">
    <property type="entry name" value="Hydrolase"/>
    <property type="match status" value="1"/>
</dbReference>